<dbReference type="Proteomes" id="UP000054843">
    <property type="component" value="Unassembled WGS sequence"/>
</dbReference>
<name>A0A0V1MVY2_9BILA</name>
<evidence type="ECO:0000313" key="2">
    <source>
        <dbReference type="Proteomes" id="UP000054843"/>
    </source>
</evidence>
<organism evidence="1 2">
    <name type="scientific">Trichinella papuae</name>
    <dbReference type="NCBI Taxonomy" id="268474"/>
    <lineage>
        <taxon>Eukaryota</taxon>
        <taxon>Metazoa</taxon>
        <taxon>Ecdysozoa</taxon>
        <taxon>Nematoda</taxon>
        <taxon>Enoplea</taxon>
        <taxon>Dorylaimia</taxon>
        <taxon>Trichinellida</taxon>
        <taxon>Trichinellidae</taxon>
        <taxon>Trichinella</taxon>
    </lineage>
</organism>
<protein>
    <submittedName>
        <fullName evidence="1">Uncharacterized protein</fullName>
    </submittedName>
</protein>
<accession>A0A0V1MVY2</accession>
<sequence length="68" mass="7731">MTKSGNDACSQITERVNSITSAAKACFNFVSLLDQQKYKQLDERITTLVDDIFCSRLTRHEQTLFTVV</sequence>
<keyword evidence="2" id="KW-1185">Reference proteome</keyword>
<reference evidence="1 2" key="1">
    <citation type="submission" date="2015-01" db="EMBL/GenBank/DDBJ databases">
        <title>Evolution of Trichinella species and genotypes.</title>
        <authorList>
            <person name="Korhonen P.K."/>
            <person name="Edoardo P."/>
            <person name="Giuseppe L.R."/>
            <person name="Gasser R.B."/>
        </authorList>
    </citation>
    <scope>NUCLEOTIDE SEQUENCE [LARGE SCALE GENOMIC DNA]</scope>
    <source>
        <strain evidence="1">ISS1980</strain>
    </source>
</reference>
<evidence type="ECO:0000313" key="1">
    <source>
        <dbReference type="EMBL" id="KRZ75731.1"/>
    </source>
</evidence>
<proteinExistence type="predicted"/>
<comment type="caution">
    <text evidence="1">The sequence shown here is derived from an EMBL/GenBank/DDBJ whole genome shotgun (WGS) entry which is preliminary data.</text>
</comment>
<dbReference type="EMBL" id="JYDO01000035">
    <property type="protein sequence ID" value="KRZ75731.1"/>
    <property type="molecule type" value="Genomic_DNA"/>
</dbReference>
<gene>
    <name evidence="1" type="ORF">T10_1266</name>
</gene>
<dbReference type="AlphaFoldDB" id="A0A0V1MVY2"/>